<proteinExistence type="predicted"/>
<feature type="compositionally biased region" description="Basic and acidic residues" evidence="1">
    <location>
        <begin position="416"/>
        <end position="427"/>
    </location>
</feature>
<gene>
    <name evidence="2" type="ORF">Psuf_022400</name>
</gene>
<evidence type="ECO:0000313" key="2">
    <source>
        <dbReference type="EMBL" id="BCB84927.1"/>
    </source>
</evidence>
<sequence length="476" mass="49405">MPVGRSAGDGHQVDAGGSGEWADPGLHGGEKRPVAYGGTGLLQDRARKMSGPGSPANPATAAIAVSPAGEGRSGWRSCRPRTAESSSTASRLVRLSSTRRSLTVAAQPIETWSSCMPEVGRESTEAGEARRRFSATMPAAVYWAIIRPELTPGSGERNAGRSRERQTSSSRSTRRSEIAPTSAAAIAMKSAAKPSGAPWKLPVDSTRPSGSTTGLSTTLDSSRWATWAANASVSRAAPATWGAQRIEYASWTACTMSLRCESMIPEFWSRRWMLAADTAWPGCGRIACSSGWNGRSVPSIASIASAAVRSAIVNRCVASSIASSSMPSMPSVPLTSARPSFAESVTGRSPARCSASPPSTRVPDLSSTHPSPSSTSAQWASGARSPEAPSEPCSGTHGVTSWLSRSTSACAISGRTPERPSASDRTRSSIIARTTSRGIGSPTPAACERISACWSSARRSGATNVLASAPKPVETP</sequence>
<feature type="compositionally biased region" description="Polar residues" evidence="1">
    <location>
        <begin position="397"/>
        <end position="410"/>
    </location>
</feature>
<reference evidence="2 3" key="2">
    <citation type="submission" date="2020-03" db="EMBL/GenBank/DDBJ databases">
        <authorList>
            <person name="Ichikawa N."/>
            <person name="Kimura A."/>
            <person name="Kitahashi Y."/>
            <person name="Uohara A."/>
        </authorList>
    </citation>
    <scope>NUCLEOTIDE SEQUENCE [LARGE SCALE GENOMIC DNA]</scope>
    <source>
        <strain evidence="2 3">NBRC 105367</strain>
    </source>
</reference>
<feature type="region of interest" description="Disordered" evidence="1">
    <location>
        <begin position="345"/>
        <end position="443"/>
    </location>
</feature>
<feature type="compositionally biased region" description="Low complexity" evidence="1">
    <location>
        <begin position="178"/>
        <end position="194"/>
    </location>
</feature>
<dbReference type="KEGG" id="psuu:Psuf_022400"/>
<name>A0A6F8YFT1_9ACTN</name>
<feature type="compositionally biased region" description="Low complexity" evidence="1">
    <location>
        <begin position="205"/>
        <end position="218"/>
    </location>
</feature>
<reference evidence="2 3" key="1">
    <citation type="submission" date="2020-03" db="EMBL/GenBank/DDBJ databases">
        <title>Whole genome shotgun sequence of Phytohabitans suffuscus NBRC 105367.</title>
        <authorList>
            <person name="Komaki H."/>
            <person name="Tamura T."/>
        </authorList>
    </citation>
    <scope>NUCLEOTIDE SEQUENCE [LARGE SCALE GENOMIC DNA]</scope>
    <source>
        <strain evidence="2 3">NBRC 105367</strain>
    </source>
</reference>
<protein>
    <submittedName>
        <fullName evidence="2">Uncharacterized protein</fullName>
    </submittedName>
</protein>
<feature type="compositionally biased region" description="Polar residues" evidence="1">
    <location>
        <begin position="428"/>
        <end position="438"/>
    </location>
</feature>
<accession>A0A6F8YFT1</accession>
<keyword evidence="3" id="KW-1185">Reference proteome</keyword>
<feature type="region of interest" description="Disordered" evidence="1">
    <location>
        <begin position="151"/>
        <end position="218"/>
    </location>
</feature>
<feature type="compositionally biased region" description="Low complexity" evidence="1">
    <location>
        <begin position="366"/>
        <end position="376"/>
    </location>
</feature>
<evidence type="ECO:0000313" key="3">
    <source>
        <dbReference type="Proteomes" id="UP000503011"/>
    </source>
</evidence>
<feature type="compositionally biased region" description="Low complexity" evidence="1">
    <location>
        <begin position="348"/>
        <end position="359"/>
    </location>
</feature>
<evidence type="ECO:0000256" key="1">
    <source>
        <dbReference type="SAM" id="MobiDB-lite"/>
    </source>
</evidence>
<dbReference type="Proteomes" id="UP000503011">
    <property type="component" value="Chromosome"/>
</dbReference>
<dbReference type="EMBL" id="AP022871">
    <property type="protein sequence ID" value="BCB84927.1"/>
    <property type="molecule type" value="Genomic_DNA"/>
</dbReference>
<feature type="region of interest" description="Disordered" evidence="1">
    <location>
        <begin position="1"/>
        <end position="90"/>
    </location>
</feature>
<organism evidence="2 3">
    <name type="scientific">Phytohabitans suffuscus</name>
    <dbReference type="NCBI Taxonomy" id="624315"/>
    <lineage>
        <taxon>Bacteria</taxon>
        <taxon>Bacillati</taxon>
        <taxon>Actinomycetota</taxon>
        <taxon>Actinomycetes</taxon>
        <taxon>Micromonosporales</taxon>
        <taxon>Micromonosporaceae</taxon>
    </lineage>
</organism>
<dbReference type="AlphaFoldDB" id="A0A6F8YFT1"/>